<keyword evidence="1" id="KW-1133">Transmembrane helix</keyword>
<feature type="transmembrane region" description="Helical" evidence="1">
    <location>
        <begin position="35"/>
        <end position="54"/>
    </location>
</feature>
<sequence length="85" mass="9373">MAVLPLRRDRCHLRRRHLRPLRRLWPQLTGSKPAVFLRCCAFAACWLVLVLFVVRHPGEAADAAGALVHALAVLADAVALITTAL</sequence>
<name>A0ABP7YPW9_9ACTN</name>
<feature type="transmembrane region" description="Helical" evidence="1">
    <location>
        <begin position="66"/>
        <end position="84"/>
    </location>
</feature>
<keyword evidence="1" id="KW-0472">Membrane</keyword>
<protein>
    <submittedName>
        <fullName evidence="2">Uncharacterized protein</fullName>
    </submittedName>
</protein>
<organism evidence="2 3">
    <name type="scientific">Actinomadura keratinilytica</name>
    <dbReference type="NCBI Taxonomy" id="547461"/>
    <lineage>
        <taxon>Bacteria</taxon>
        <taxon>Bacillati</taxon>
        <taxon>Actinomycetota</taxon>
        <taxon>Actinomycetes</taxon>
        <taxon>Streptosporangiales</taxon>
        <taxon>Thermomonosporaceae</taxon>
        <taxon>Actinomadura</taxon>
    </lineage>
</organism>
<dbReference type="Proteomes" id="UP001500266">
    <property type="component" value="Unassembled WGS sequence"/>
</dbReference>
<keyword evidence="1" id="KW-0812">Transmembrane</keyword>
<reference evidence="3" key="1">
    <citation type="journal article" date="2019" name="Int. J. Syst. Evol. Microbiol.">
        <title>The Global Catalogue of Microorganisms (GCM) 10K type strain sequencing project: providing services to taxonomists for standard genome sequencing and annotation.</title>
        <authorList>
            <consortium name="The Broad Institute Genomics Platform"/>
            <consortium name="The Broad Institute Genome Sequencing Center for Infectious Disease"/>
            <person name="Wu L."/>
            <person name="Ma J."/>
        </authorList>
    </citation>
    <scope>NUCLEOTIDE SEQUENCE [LARGE SCALE GENOMIC DNA]</scope>
    <source>
        <strain evidence="3">JCM 17316</strain>
    </source>
</reference>
<gene>
    <name evidence="2" type="ORF">GCM10022416_25880</name>
</gene>
<accession>A0ABP7YPW9</accession>
<keyword evidence="3" id="KW-1185">Reference proteome</keyword>
<evidence type="ECO:0000313" key="3">
    <source>
        <dbReference type="Proteomes" id="UP001500266"/>
    </source>
</evidence>
<proteinExistence type="predicted"/>
<comment type="caution">
    <text evidence="2">The sequence shown here is derived from an EMBL/GenBank/DDBJ whole genome shotgun (WGS) entry which is preliminary data.</text>
</comment>
<evidence type="ECO:0000313" key="2">
    <source>
        <dbReference type="EMBL" id="GAA4139535.1"/>
    </source>
</evidence>
<evidence type="ECO:0000256" key="1">
    <source>
        <dbReference type="SAM" id="Phobius"/>
    </source>
</evidence>
<dbReference type="EMBL" id="BAABDO010000030">
    <property type="protein sequence ID" value="GAA4139535.1"/>
    <property type="molecule type" value="Genomic_DNA"/>
</dbReference>